<feature type="binding site" evidence="4">
    <location>
        <position position="40"/>
    </location>
    <ligand>
        <name>molybdate</name>
        <dbReference type="ChEBI" id="CHEBI:36264"/>
    </ligand>
</feature>
<evidence type="ECO:0000313" key="7">
    <source>
        <dbReference type="Proteomes" id="UP000005273"/>
    </source>
</evidence>
<dbReference type="AlphaFoldDB" id="A0A0T5XAY2"/>
<dbReference type="Pfam" id="PF13531">
    <property type="entry name" value="SBP_bac_11"/>
    <property type="match status" value="1"/>
</dbReference>
<dbReference type="InterPro" id="IPR005950">
    <property type="entry name" value="ModA"/>
</dbReference>
<keyword evidence="4" id="KW-0500">Molybdenum</keyword>
<dbReference type="GO" id="GO:0015689">
    <property type="term" value="P:molybdate ion transport"/>
    <property type="evidence" value="ECO:0007669"/>
    <property type="project" value="InterPro"/>
</dbReference>
<keyword evidence="2 4" id="KW-0479">Metal-binding</keyword>
<organism evidence="6 7">
    <name type="scientific">Acetomicrobium hydrogeniformans ATCC BAA-1850</name>
    <dbReference type="NCBI Taxonomy" id="592015"/>
    <lineage>
        <taxon>Bacteria</taxon>
        <taxon>Thermotogati</taxon>
        <taxon>Synergistota</taxon>
        <taxon>Synergistia</taxon>
        <taxon>Synergistales</taxon>
        <taxon>Acetomicrobiaceae</taxon>
        <taxon>Acetomicrobium</taxon>
    </lineage>
</organism>
<evidence type="ECO:0000256" key="4">
    <source>
        <dbReference type="PIRSR" id="PIRSR004846-1"/>
    </source>
</evidence>
<dbReference type="PANTHER" id="PTHR30632:SF14">
    <property type="entry name" value="TUNGSTATE_MOLYBDATE_CHROMATE-BINDING PROTEIN MODA"/>
    <property type="match status" value="1"/>
</dbReference>
<dbReference type="eggNOG" id="COG0725">
    <property type="taxonomic scope" value="Bacteria"/>
</dbReference>
<dbReference type="OrthoDB" id="9785015at2"/>
<feature type="signal peptide" evidence="5">
    <location>
        <begin position="1"/>
        <end position="26"/>
    </location>
</feature>
<proteinExistence type="inferred from homology"/>
<dbReference type="STRING" id="592015.HMPREF1705_02765"/>
<comment type="similarity">
    <text evidence="1">Belongs to the bacterial solute-binding protein ModA family.</text>
</comment>
<reference evidence="7" key="1">
    <citation type="submission" date="2012-09" db="EMBL/GenBank/DDBJ databases">
        <authorList>
            <person name="Weinstock G."/>
            <person name="Sodergren E."/>
            <person name="Clifton S."/>
            <person name="Fulton L."/>
            <person name="Fulton B."/>
            <person name="Courtney L."/>
            <person name="Fronick C."/>
            <person name="Harrison M."/>
            <person name="Strong C."/>
            <person name="Farmer C."/>
            <person name="Delehaunty K."/>
            <person name="Markovic C."/>
            <person name="Hall O."/>
            <person name="Minx P."/>
            <person name="Tomlinson C."/>
            <person name="Mitreva M."/>
            <person name="Nelson J."/>
            <person name="Hou S."/>
            <person name="Wollam A."/>
            <person name="Pepin K.H."/>
            <person name="Johnson M."/>
            <person name="Bhonagiri V."/>
            <person name="Nash W.E."/>
            <person name="Suruliraj S."/>
            <person name="Warren W."/>
            <person name="Chinwalla A."/>
            <person name="Mardis E.R."/>
            <person name="Wilson R.K."/>
        </authorList>
    </citation>
    <scope>NUCLEOTIDE SEQUENCE [LARGE SCALE GENOMIC DNA]</scope>
    <source>
        <strain evidence="7">OS1</strain>
    </source>
</reference>
<evidence type="ECO:0000256" key="2">
    <source>
        <dbReference type="ARBA" id="ARBA00022723"/>
    </source>
</evidence>
<feature type="chain" id="PRO_5006666441" evidence="5">
    <location>
        <begin position="27"/>
        <end position="253"/>
    </location>
</feature>
<comment type="caution">
    <text evidence="6">The sequence shown here is derived from an EMBL/GenBank/DDBJ whole genome shotgun (WGS) entry which is preliminary data.</text>
</comment>
<name>A0A0T5XAY2_9BACT</name>
<dbReference type="Gene3D" id="3.40.190.10">
    <property type="entry name" value="Periplasmic binding protein-like II"/>
    <property type="match status" value="2"/>
</dbReference>
<dbReference type="EMBL" id="ACJX03000001">
    <property type="protein sequence ID" value="KRT35532.1"/>
    <property type="molecule type" value="Genomic_DNA"/>
</dbReference>
<dbReference type="RefSeq" id="WP_009201763.1">
    <property type="nucleotide sequence ID" value="NZ_ACJX03000001.1"/>
</dbReference>
<dbReference type="NCBIfam" id="TIGR01256">
    <property type="entry name" value="modA"/>
    <property type="match status" value="1"/>
</dbReference>
<sequence>MSQRIRQLLAIVIGATLILSFNAVNAAPAAQEDIVAVASSIHECIKELASEFESEKIGRAPKIVAGASGKLASQIMAGAPFGLYLSASPEWTEKLRKEGFLFDVFPMALSPLVAWWAKDEPISTEAFKEKDVRLSIADTKAAPFGKAAAHYLQSQGIYDELLEEKRLVIMGNVEQAALAVKSGGADIGMFSLSIAKKLNNGRYTVLPVEPLQNSGGLVKGRYSENLKAFWEYIRSERANETWIKWGFEPVQGK</sequence>
<dbReference type="PIRSF" id="PIRSF004846">
    <property type="entry name" value="ModA"/>
    <property type="match status" value="1"/>
</dbReference>
<dbReference type="GO" id="GO:0046872">
    <property type="term" value="F:metal ion binding"/>
    <property type="evidence" value="ECO:0007669"/>
    <property type="project" value="UniProtKB-KW"/>
</dbReference>
<evidence type="ECO:0000256" key="3">
    <source>
        <dbReference type="ARBA" id="ARBA00022729"/>
    </source>
</evidence>
<evidence type="ECO:0000256" key="5">
    <source>
        <dbReference type="SAM" id="SignalP"/>
    </source>
</evidence>
<protein>
    <submittedName>
        <fullName evidence="6">Molybdate ABC transporter, periplasmic molybdate-binding protein</fullName>
    </submittedName>
</protein>
<dbReference type="SUPFAM" id="SSF53850">
    <property type="entry name" value="Periplasmic binding protein-like II"/>
    <property type="match status" value="1"/>
</dbReference>
<evidence type="ECO:0000313" key="6">
    <source>
        <dbReference type="EMBL" id="KRT35532.1"/>
    </source>
</evidence>
<feature type="binding site" evidence="4">
    <location>
        <position position="68"/>
    </location>
    <ligand>
        <name>molybdate</name>
        <dbReference type="ChEBI" id="CHEBI:36264"/>
    </ligand>
</feature>
<keyword evidence="7" id="KW-1185">Reference proteome</keyword>
<dbReference type="InterPro" id="IPR050682">
    <property type="entry name" value="ModA/WtpA"/>
</dbReference>
<dbReference type="PANTHER" id="PTHR30632">
    <property type="entry name" value="MOLYBDATE-BINDING PERIPLASMIC PROTEIN"/>
    <property type="match status" value="1"/>
</dbReference>
<dbReference type="GO" id="GO:0030973">
    <property type="term" value="F:molybdate ion binding"/>
    <property type="evidence" value="ECO:0007669"/>
    <property type="project" value="TreeGrafter"/>
</dbReference>
<evidence type="ECO:0000256" key="1">
    <source>
        <dbReference type="ARBA" id="ARBA00009175"/>
    </source>
</evidence>
<gene>
    <name evidence="6" type="ORF">HMPREF1705_02765</name>
</gene>
<feature type="binding site" evidence="4">
    <location>
        <position position="173"/>
    </location>
    <ligand>
        <name>molybdate</name>
        <dbReference type="ChEBI" id="CHEBI:36264"/>
    </ligand>
</feature>
<keyword evidence="3 5" id="KW-0732">Signal</keyword>
<accession>A0A0T5XAY2</accession>
<dbReference type="Proteomes" id="UP000005273">
    <property type="component" value="Unassembled WGS sequence"/>
</dbReference>